<dbReference type="RefSeq" id="WP_080049045.1">
    <property type="nucleotide sequence ID" value="NZ_CP020100.1"/>
</dbReference>
<keyword evidence="5" id="KW-1185">Reference proteome</keyword>
<dbReference type="Proteomes" id="UP000243488">
    <property type="component" value="Chromosome"/>
</dbReference>
<dbReference type="Gene3D" id="2.40.10.220">
    <property type="entry name" value="predicted glycosyltransferase like domains"/>
    <property type="match status" value="1"/>
</dbReference>
<gene>
    <name evidence="4" type="ORF">BVH74_05225</name>
</gene>
<feature type="domain" description="PilZ" evidence="2">
    <location>
        <begin position="17"/>
        <end position="112"/>
    </location>
</feature>
<reference evidence="4 5" key="1">
    <citation type="submission" date="2017-03" db="EMBL/GenBank/DDBJ databases">
        <title>Complete genome sequence of the novel DNRA strain Pseudomonas sp. S-6-2 isolated from Chinese polluted river sediment. Journal of Biotechnology.</title>
        <authorList>
            <person name="Li J."/>
            <person name="Xiang F."/>
            <person name="Wang L."/>
            <person name="Xi L."/>
            <person name="Liu J."/>
        </authorList>
    </citation>
    <scope>NUCLEOTIDE SEQUENCE [LARGE SCALE GENOMIC DNA]</scope>
    <source>
        <strain evidence="4 5">S-6-2</strain>
    </source>
</reference>
<dbReference type="Pfam" id="PF07238">
    <property type="entry name" value="PilZ"/>
    <property type="match status" value="1"/>
</dbReference>
<feature type="transmembrane region" description="Helical" evidence="1">
    <location>
        <begin position="156"/>
        <end position="175"/>
    </location>
</feature>
<accession>A0A1V0B2S4</accession>
<evidence type="ECO:0000313" key="4">
    <source>
        <dbReference type="EMBL" id="AQZ94190.1"/>
    </source>
</evidence>
<protein>
    <submittedName>
        <fullName evidence="4">Pilus assembly protein PilZ</fullName>
    </submittedName>
</protein>
<name>A0A1V0B2S4_9GAMM</name>
<evidence type="ECO:0000313" key="5">
    <source>
        <dbReference type="Proteomes" id="UP000243488"/>
    </source>
</evidence>
<sequence>MSTSVLSDQVVHEAIDERQHIRTRIPAKARLTGGSGSPITCDVQDISLGGVGLVCAEPLKIGSLYAAVIRLGINGVDLDLKVKIKVVKQDGDIVGAQFVDMDPKKADILRYIISSYMSGEIADINGLFNVMQRENYIKERKQKYDTRRTPLQRLRAGLGTLVFLLIGLLALTYVVHKAYLLFFRIPAAQALVTANAYRIIMPENGNVSFLIPPSLTEVSAGQPVASVSTQLNTSLSSPADIAAMMDLAPGDVEALLGRATIETVIASPCDCTLFYPGSQLDGFGYKGEPLVHLLPKDQPLYVKASVPFDKLEKLRRTRNVSLTVYGADAAVAGTIVNASVNEQSQMLVLDILPEAPLDLGSYQKPVWVDFTLGLPGMPGLEIMDEML</sequence>
<dbReference type="Pfam" id="PF25964">
    <property type="entry name" value="BSH_ALG44"/>
    <property type="match status" value="1"/>
</dbReference>
<dbReference type="InterPro" id="IPR058835">
    <property type="entry name" value="BSH_ALG44"/>
</dbReference>
<dbReference type="KEGG" id="ppha:BVH74_05225"/>
<dbReference type="AlphaFoldDB" id="A0A1V0B2S4"/>
<evidence type="ECO:0000259" key="2">
    <source>
        <dbReference type="Pfam" id="PF07238"/>
    </source>
</evidence>
<dbReference type="EMBL" id="CP020100">
    <property type="protein sequence ID" value="AQZ94190.1"/>
    <property type="molecule type" value="Genomic_DNA"/>
</dbReference>
<dbReference type="SUPFAM" id="SSF141371">
    <property type="entry name" value="PilZ domain-like"/>
    <property type="match status" value="1"/>
</dbReference>
<keyword evidence="1" id="KW-0812">Transmembrane</keyword>
<dbReference type="InterPro" id="IPR009875">
    <property type="entry name" value="PilZ_domain"/>
</dbReference>
<organism evidence="4 5">
    <name type="scientific">Halopseudomonas phragmitis</name>
    <dbReference type="NCBI Taxonomy" id="1931241"/>
    <lineage>
        <taxon>Bacteria</taxon>
        <taxon>Pseudomonadati</taxon>
        <taxon>Pseudomonadota</taxon>
        <taxon>Gammaproteobacteria</taxon>
        <taxon>Pseudomonadales</taxon>
        <taxon>Pseudomonadaceae</taxon>
        <taxon>Halopseudomonas</taxon>
    </lineage>
</organism>
<keyword evidence="1" id="KW-1133">Transmembrane helix</keyword>
<dbReference type="GO" id="GO:0035438">
    <property type="term" value="F:cyclic-di-GMP binding"/>
    <property type="evidence" value="ECO:0007669"/>
    <property type="project" value="InterPro"/>
</dbReference>
<evidence type="ECO:0000259" key="3">
    <source>
        <dbReference type="Pfam" id="PF25964"/>
    </source>
</evidence>
<evidence type="ECO:0000256" key="1">
    <source>
        <dbReference type="SAM" id="Phobius"/>
    </source>
</evidence>
<feature type="domain" description="ALG44 barrel-sandwich hybrid" evidence="3">
    <location>
        <begin position="199"/>
        <end position="297"/>
    </location>
</feature>
<dbReference type="STRING" id="1931241.BVH74_05225"/>
<keyword evidence="1" id="KW-0472">Membrane</keyword>
<proteinExistence type="predicted"/>